<dbReference type="InterPro" id="IPR005031">
    <property type="entry name" value="COQ10_START"/>
</dbReference>
<comment type="caution">
    <text evidence="2">The sequence shown here is derived from an EMBL/GenBank/DDBJ whole genome shotgun (WGS) entry which is preliminary data.</text>
</comment>
<organism evidence="2 3">
    <name type="scientific">Ktedonobacter robiniae</name>
    <dbReference type="NCBI Taxonomy" id="2778365"/>
    <lineage>
        <taxon>Bacteria</taxon>
        <taxon>Bacillati</taxon>
        <taxon>Chloroflexota</taxon>
        <taxon>Ktedonobacteria</taxon>
        <taxon>Ktedonobacterales</taxon>
        <taxon>Ktedonobacteraceae</taxon>
        <taxon>Ktedonobacter</taxon>
    </lineage>
</organism>
<dbReference type="RefSeq" id="WP_201375334.1">
    <property type="nucleotide sequence ID" value="NZ_BNJG01000003.1"/>
</dbReference>
<name>A0ABQ3V3S3_9CHLR</name>
<dbReference type="Pfam" id="PF03364">
    <property type="entry name" value="Polyketide_cyc"/>
    <property type="match status" value="1"/>
</dbReference>
<keyword evidence="3" id="KW-1185">Reference proteome</keyword>
<evidence type="ECO:0000313" key="3">
    <source>
        <dbReference type="Proteomes" id="UP000654345"/>
    </source>
</evidence>
<dbReference type="SUPFAM" id="SSF55961">
    <property type="entry name" value="Bet v1-like"/>
    <property type="match status" value="1"/>
</dbReference>
<dbReference type="Gene3D" id="3.30.530.20">
    <property type="match status" value="1"/>
</dbReference>
<dbReference type="InterPro" id="IPR023393">
    <property type="entry name" value="START-like_dom_sf"/>
</dbReference>
<accession>A0ABQ3V3S3</accession>
<evidence type="ECO:0000259" key="1">
    <source>
        <dbReference type="Pfam" id="PF03364"/>
    </source>
</evidence>
<evidence type="ECO:0000313" key="2">
    <source>
        <dbReference type="EMBL" id="GHO59125.1"/>
    </source>
</evidence>
<reference evidence="2 3" key="1">
    <citation type="journal article" date="2021" name="Int. J. Syst. Evol. Microbiol.">
        <title>Reticulibacter mediterranei gen. nov., sp. nov., within the new family Reticulibacteraceae fam. nov., and Ktedonospora formicarum gen. nov., sp. nov., Ktedonobacter robiniae sp. nov., Dictyobacter formicarum sp. nov. and Dictyobacter arantiisoli sp. nov., belonging to the class Ktedonobacteria.</title>
        <authorList>
            <person name="Yabe S."/>
            <person name="Zheng Y."/>
            <person name="Wang C.M."/>
            <person name="Sakai Y."/>
            <person name="Abe K."/>
            <person name="Yokota A."/>
            <person name="Donadio S."/>
            <person name="Cavaletti L."/>
            <person name="Monciardini P."/>
        </authorList>
    </citation>
    <scope>NUCLEOTIDE SEQUENCE [LARGE SCALE GENOMIC DNA]</scope>
    <source>
        <strain evidence="2 3">SOSP1-30</strain>
    </source>
</reference>
<protein>
    <submittedName>
        <fullName evidence="2">Polyketide cyclase</fullName>
    </submittedName>
</protein>
<sequence>MPRIQNSIIICKDPQTVFDITNDIERWPILFNEYHGAKILNRESEGRYTRLVFQLTNAEGNTWRSQRLLDRQQMVATAEREEPLYPFAYMHLKWTCEAAPEGTKMTWTQDFELDPKYPDPLPVVLDRMNAHTVENQQNIKEKIESGQAEKLAAEATR</sequence>
<proteinExistence type="predicted"/>
<dbReference type="Proteomes" id="UP000654345">
    <property type="component" value="Unassembled WGS sequence"/>
</dbReference>
<feature type="domain" description="Coenzyme Q-binding protein COQ10 START" evidence="1">
    <location>
        <begin position="13"/>
        <end position="123"/>
    </location>
</feature>
<dbReference type="EMBL" id="BNJG01000003">
    <property type="protein sequence ID" value="GHO59125.1"/>
    <property type="molecule type" value="Genomic_DNA"/>
</dbReference>
<gene>
    <name evidence="2" type="ORF">KSB_76000</name>
</gene>